<dbReference type="CDD" id="cd03262">
    <property type="entry name" value="ABC_HisP_GlnQ"/>
    <property type="match status" value="1"/>
</dbReference>
<dbReference type="Proteomes" id="UP000324797">
    <property type="component" value="Unassembled WGS sequence"/>
</dbReference>
<dbReference type="Gene3D" id="3.40.50.300">
    <property type="entry name" value="P-loop containing nucleotide triphosphate hydrolases"/>
    <property type="match status" value="1"/>
</dbReference>
<comment type="caution">
    <text evidence="10">The sequence shown here is derived from an EMBL/GenBank/DDBJ whole genome shotgun (WGS) entry which is preliminary data.</text>
</comment>
<keyword evidence="3" id="KW-0813">Transport</keyword>
<keyword evidence="4" id="KW-1003">Cell membrane</keyword>
<evidence type="ECO:0000256" key="4">
    <source>
        <dbReference type="ARBA" id="ARBA00022475"/>
    </source>
</evidence>
<dbReference type="InterPro" id="IPR030679">
    <property type="entry name" value="ABC_ATPase_HisP-typ"/>
</dbReference>
<reference evidence="10 11" key="1">
    <citation type="submission" date="2019-08" db="EMBL/GenBank/DDBJ databases">
        <title>Bradyrhizobium hipponensis sp. nov., a rhizobium isolated from a Lupinus angustifolius root nodule in Tunisia.</title>
        <authorList>
            <person name="Off K."/>
            <person name="Rejili M."/>
            <person name="Mars M."/>
            <person name="Brachmann A."/>
            <person name="Marin M."/>
        </authorList>
    </citation>
    <scope>NUCLEOTIDE SEQUENCE [LARGE SCALE GENOMIC DNA]</scope>
    <source>
        <strain evidence="11">aSej3</strain>
    </source>
</reference>
<comment type="function">
    <text evidence="8">Involved in beta-(1--&gt;2)glucan export. Transmembrane domains (TMD) form a pore in the inner membrane and the ATP-binding domain (NBD) is responsible for energy generation.</text>
</comment>
<evidence type="ECO:0000256" key="2">
    <source>
        <dbReference type="ARBA" id="ARBA00005417"/>
    </source>
</evidence>
<evidence type="ECO:0000256" key="5">
    <source>
        <dbReference type="ARBA" id="ARBA00022741"/>
    </source>
</evidence>
<dbReference type="InterPro" id="IPR027417">
    <property type="entry name" value="P-loop_NTPase"/>
</dbReference>
<evidence type="ECO:0000256" key="6">
    <source>
        <dbReference type="ARBA" id="ARBA00022840"/>
    </source>
</evidence>
<dbReference type="InterPro" id="IPR017871">
    <property type="entry name" value="ABC_transporter-like_CS"/>
</dbReference>
<dbReference type="PROSITE" id="PS50893">
    <property type="entry name" value="ABC_TRANSPORTER_2"/>
    <property type="match status" value="1"/>
</dbReference>
<dbReference type="PIRSF" id="PIRSF039085">
    <property type="entry name" value="ABC_ATPase_HisP"/>
    <property type="match status" value="1"/>
</dbReference>
<comment type="similarity">
    <text evidence="2">Belongs to the ABC transporter superfamily.</text>
</comment>
<keyword evidence="6 10" id="KW-0067">ATP-binding</keyword>
<evidence type="ECO:0000256" key="3">
    <source>
        <dbReference type="ARBA" id="ARBA00022448"/>
    </source>
</evidence>
<evidence type="ECO:0000256" key="7">
    <source>
        <dbReference type="ARBA" id="ARBA00023136"/>
    </source>
</evidence>
<proteinExistence type="inferred from homology"/>
<dbReference type="InterPro" id="IPR003439">
    <property type="entry name" value="ABC_transporter-like_ATP-bd"/>
</dbReference>
<keyword evidence="11" id="KW-1185">Reference proteome</keyword>
<feature type="domain" description="ABC transporter" evidence="9">
    <location>
        <begin position="15"/>
        <end position="256"/>
    </location>
</feature>
<dbReference type="EMBL" id="VSTH01000096">
    <property type="protein sequence ID" value="TYO63596.1"/>
    <property type="molecule type" value="Genomic_DNA"/>
</dbReference>
<dbReference type="GO" id="GO:0005886">
    <property type="term" value="C:plasma membrane"/>
    <property type="evidence" value="ECO:0007669"/>
    <property type="project" value="UniProtKB-SubCell"/>
</dbReference>
<dbReference type="FunFam" id="3.40.50.300:FF:000020">
    <property type="entry name" value="Amino acid ABC transporter ATP-binding component"/>
    <property type="match status" value="1"/>
</dbReference>
<dbReference type="AlphaFoldDB" id="A0A5S4YGS7"/>
<dbReference type="InterPro" id="IPR003593">
    <property type="entry name" value="AAA+_ATPase"/>
</dbReference>
<evidence type="ECO:0000313" key="10">
    <source>
        <dbReference type="EMBL" id="TYO63596.1"/>
    </source>
</evidence>
<accession>A0A5S4YGS7</accession>
<keyword evidence="7" id="KW-0472">Membrane</keyword>
<dbReference type="InterPro" id="IPR050086">
    <property type="entry name" value="MetN_ABC_transporter-like"/>
</dbReference>
<comment type="subcellular location">
    <subcellularLocation>
        <location evidence="1">Cell membrane</location>
        <topology evidence="1">Peripheral membrane protein</topology>
    </subcellularLocation>
</comment>
<dbReference type="SUPFAM" id="SSF52540">
    <property type="entry name" value="P-loop containing nucleoside triphosphate hydrolases"/>
    <property type="match status" value="1"/>
</dbReference>
<dbReference type="GO" id="GO:0005524">
    <property type="term" value="F:ATP binding"/>
    <property type="evidence" value="ECO:0007669"/>
    <property type="project" value="UniProtKB-KW"/>
</dbReference>
<dbReference type="PANTHER" id="PTHR43166:SF35">
    <property type="entry name" value="L-CYSTINE IMPORT ATP-BINDING PROTEIN TCYN"/>
    <property type="match status" value="1"/>
</dbReference>
<dbReference type="Pfam" id="PF00005">
    <property type="entry name" value="ABC_tran"/>
    <property type="match status" value="1"/>
</dbReference>
<keyword evidence="5" id="KW-0547">Nucleotide-binding</keyword>
<dbReference type="RefSeq" id="WP_148742537.1">
    <property type="nucleotide sequence ID" value="NZ_VSTH01000096.1"/>
</dbReference>
<evidence type="ECO:0000313" key="11">
    <source>
        <dbReference type="Proteomes" id="UP000324797"/>
    </source>
</evidence>
<dbReference type="PROSITE" id="PS00211">
    <property type="entry name" value="ABC_TRANSPORTER_1"/>
    <property type="match status" value="1"/>
</dbReference>
<dbReference type="GO" id="GO:0015424">
    <property type="term" value="F:ABC-type amino acid transporter activity"/>
    <property type="evidence" value="ECO:0007669"/>
    <property type="project" value="InterPro"/>
</dbReference>
<protein>
    <submittedName>
        <fullName evidence="10">Amino acid ABC transporter ATP-binding protein</fullName>
    </submittedName>
</protein>
<evidence type="ECO:0000256" key="8">
    <source>
        <dbReference type="ARBA" id="ARBA00024722"/>
    </source>
</evidence>
<name>A0A5S4YGS7_9BRAD</name>
<dbReference type="SMART" id="SM00382">
    <property type="entry name" value="AAA"/>
    <property type="match status" value="1"/>
</dbReference>
<organism evidence="10 11">
    <name type="scientific">Bradyrhizobium hipponense</name>
    <dbReference type="NCBI Taxonomy" id="2605638"/>
    <lineage>
        <taxon>Bacteria</taxon>
        <taxon>Pseudomonadati</taxon>
        <taxon>Pseudomonadota</taxon>
        <taxon>Alphaproteobacteria</taxon>
        <taxon>Hyphomicrobiales</taxon>
        <taxon>Nitrobacteraceae</taxon>
        <taxon>Bradyrhizobium</taxon>
    </lineage>
</organism>
<evidence type="ECO:0000256" key="1">
    <source>
        <dbReference type="ARBA" id="ARBA00004202"/>
    </source>
</evidence>
<dbReference type="PANTHER" id="PTHR43166">
    <property type="entry name" value="AMINO ACID IMPORT ATP-BINDING PROTEIN"/>
    <property type="match status" value="1"/>
</dbReference>
<gene>
    <name evidence="10" type="ORF">FXV83_26530</name>
</gene>
<dbReference type="GO" id="GO:0016887">
    <property type="term" value="F:ATP hydrolysis activity"/>
    <property type="evidence" value="ECO:0007669"/>
    <property type="project" value="InterPro"/>
</dbReference>
<sequence>MSEASNNTSKNTSKIEIRGLRKSFGSNEVLKTISLDVAKGGVVALIGPSGSGKSTLLRCINLLVTPDGGSVRVGDTRFAFGAGTKLPNVKTLAKFRATTGMVFQHFNLFPHMTALQNVMEGPITVRRMARADAETLARAQLAKVGLAEKADQYPATLSGGQKQRVAIARALAMEPDVMLFDEATSALDPELVGEVLAVMQRLASEGMTMVIVTHEIAFAREVADRLIFMRDGIVVEEGPARQVIDNPQEAATRAFLSHFHRTGALPPANAAP</sequence>
<evidence type="ECO:0000259" key="9">
    <source>
        <dbReference type="PROSITE" id="PS50893"/>
    </source>
</evidence>